<evidence type="ECO:0000256" key="2">
    <source>
        <dbReference type="SAM" id="MobiDB-lite"/>
    </source>
</evidence>
<feature type="region of interest" description="Disordered" evidence="2">
    <location>
        <begin position="375"/>
        <end position="406"/>
    </location>
</feature>
<dbReference type="InParanoid" id="A0A286U8E9"/>
<feature type="compositionally biased region" description="Basic and acidic residues" evidence="2">
    <location>
        <begin position="468"/>
        <end position="485"/>
    </location>
</feature>
<feature type="region of interest" description="Disordered" evidence="2">
    <location>
        <begin position="1087"/>
        <end position="1111"/>
    </location>
</feature>
<name>A0A286U8E9_9AGAM</name>
<proteinExistence type="predicted"/>
<keyword evidence="1" id="KW-0175">Coiled coil</keyword>
<dbReference type="STRING" id="2282107.A0A286U8E9"/>
<feature type="region of interest" description="Disordered" evidence="2">
    <location>
        <begin position="244"/>
        <end position="324"/>
    </location>
</feature>
<feature type="compositionally biased region" description="Basic and acidic residues" evidence="2">
    <location>
        <begin position="156"/>
        <end position="166"/>
    </location>
</feature>
<evidence type="ECO:0000313" key="3">
    <source>
        <dbReference type="EMBL" id="PAV15836.1"/>
    </source>
</evidence>
<feature type="compositionally biased region" description="Polar residues" evidence="2">
    <location>
        <begin position="286"/>
        <end position="304"/>
    </location>
</feature>
<feature type="compositionally biased region" description="Polar residues" evidence="2">
    <location>
        <begin position="375"/>
        <end position="402"/>
    </location>
</feature>
<dbReference type="OrthoDB" id="2593174at2759"/>
<protein>
    <submittedName>
        <fullName evidence="3">Uncharacterized protein</fullName>
    </submittedName>
</protein>
<feature type="compositionally biased region" description="Low complexity" evidence="2">
    <location>
        <begin position="265"/>
        <end position="285"/>
    </location>
</feature>
<feature type="compositionally biased region" description="Low complexity" evidence="2">
    <location>
        <begin position="1174"/>
        <end position="1188"/>
    </location>
</feature>
<feature type="region of interest" description="Disordered" evidence="2">
    <location>
        <begin position="446"/>
        <end position="577"/>
    </location>
</feature>
<feature type="region of interest" description="Disordered" evidence="2">
    <location>
        <begin position="156"/>
        <end position="179"/>
    </location>
</feature>
<feature type="region of interest" description="Disordered" evidence="2">
    <location>
        <begin position="1148"/>
        <end position="1229"/>
    </location>
</feature>
<organism evidence="3 4">
    <name type="scientific">Pyrrhoderma noxium</name>
    <dbReference type="NCBI Taxonomy" id="2282107"/>
    <lineage>
        <taxon>Eukaryota</taxon>
        <taxon>Fungi</taxon>
        <taxon>Dikarya</taxon>
        <taxon>Basidiomycota</taxon>
        <taxon>Agaricomycotina</taxon>
        <taxon>Agaricomycetes</taxon>
        <taxon>Hymenochaetales</taxon>
        <taxon>Hymenochaetaceae</taxon>
        <taxon>Pyrrhoderma</taxon>
    </lineage>
</organism>
<dbReference type="PANTHER" id="PTHR34251">
    <property type="entry name" value="LEUCINE-, GLUTAMATE- AND LYSINE-RICH PROTEIN 1"/>
    <property type="match status" value="1"/>
</dbReference>
<keyword evidence="4" id="KW-1185">Reference proteome</keyword>
<dbReference type="InterPro" id="IPR038799">
    <property type="entry name" value="LEKR1"/>
</dbReference>
<feature type="region of interest" description="Disordered" evidence="2">
    <location>
        <begin position="700"/>
        <end position="736"/>
    </location>
</feature>
<feature type="region of interest" description="Disordered" evidence="2">
    <location>
        <begin position="1"/>
        <end position="20"/>
    </location>
</feature>
<gene>
    <name evidence="3" type="ORF">PNOK_0869400</name>
</gene>
<feature type="compositionally biased region" description="Low complexity" evidence="2">
    <location>
        <begin position="538"/>
        <end position="566"/>
    </location>
</feature>
<dbReference type="Proteomes" id="UP000217199">
    <property type="component" value="Unassembled WGS sequence"/>
</dbReference>
<dbReference type="AlphaFoldDB" id="A0A286U8E9"/>
<dbReference type="PANTHER" id="PTHR34251:SF1">
    <property type="entry name" value="LEUCINE, GLUTAMATE AND LYSINE RICH 1"/>
    <property type="match status" value="1"/>
</dbReference>
<feature type="compositionally biased region" description="Basic and acidic residues" evidence="2">
    <location>
        <begin position="501"/>
        <end position="511"/>
    </location>
</feature>
<dbReference type="EMBL" id="NBII01000009">
    <property type="protein sequence ID" value="PAV15836.1"/>
    <property type="molecule type" value="Genomic_DNA"/>
</dbReference>
<feature type="region of interest" description="Disordered" evidence="2">
    <location>
        <begin position="31"/>
        <end position="71"/>
    </location>
</feature>
<feature type="coiled-coil region" evidence="1">
    <location>
        <begin position="750"/>
        <end position="949"/>
    </location>
</feature>
<feature type="coiled-coil region" evidence="1">
    <location>
        <begin position="975"/>
        <end position="1009"/>
    </location>
</feature>
<sequence>MWSKISSTFRKGDGETSNAQQVALIGQVNYRTSSDEQTVHPRDVVADEVPPEQPEGAGVLSPPGSPGKKRNLLKRASKVLSEKDKKESTLSLAKRVKSSLHLNTNINSSDMSLTSPTTNGEFGNQQVFGSVRSLFSKDRRPSAMQMQAAMNNSEEGFIKRSSEDTRPSTPSPLPPILPLDAHQRYGSVRSILRDRNTPASGQNVRFFSRDAYRVISPDVSGNAGSSVEPEATTFMQRVQEMGADHSTMSGNDEDDTATYHSAYASPHPTSPHTGSPNPLLLNSPPDASSTPYVTPQGSSRNFLSPPQMPIPPPQLTGGFDHSSKEHIVHPIPEDEENIFQDNPGGTDDVEQTVHQKLPVFSSTLRPKVSVQIENRVSSHSTASTMSLETPNSIRSGTSATDSSLHRLSDEVVFHSATEDEKEKTSLPPRSSSALGLYKKFKRESVQSAIEPRHPTEFPVAGTTNRSRSLSERVFFRPPMEDKNAKDSANVSTQSDPTSNKVKKEEVPDPFRADASNYYNSAAGFPNSPPRISHVRADSGVSGISSRSARSGSGLSHRSTRSHSSFSPLHASQTRPANDSDEMVIALRTQLAFHQELATQYERDLRAKDAQATLMTQKLQAHEAEAERRSRAMRGMRRRVAELERAAAALEEQAERTALENFERSVLDGASGDALKVLHQQIADLEKERAELGRREKQLLAENEKLKEGSQRQKGKAKDLTADGTNMNEQQASAAEVERHHEIELAWAEDRARLVAELDGLQHQIRAKDNELNVLKEEVEAQWGNTEKLTGQAEVLQKAKERLMKEFESEREQLRSEIAALEARTNEMEIEWTESENRKLELERELAEFWEGRQNGDRQLRELQEDIRREQVEKNELHLLVANLQNEMRILKEERQFDLDNTLRQEHIAQERQAEAGDYAQKLFAKERELEAIRDELSALRREHARVQTEQARALGDSEVRANDARGQLNDAIRARAIAEVEAKQSRERISSLEGEVETLRSRVQVMNQRSADQDVKVLQLERQHDQDVEDKIGLNIALDSKQQELDLLKRNLGVRVAGGATPAAPVRTSRRESALFKTPIPIRSSSALSDASNTGKAPFGKSSRVNGVTPATASTVKNPRLSENAMVTAPLRPRASIGSVARKAPVRVNGPPAPLTKRVASGTDSARRSSFIMGESGAAGSLSEASSSMVSDKENATPRPRASSGTTLVVKPAAVASRRNSMQPLSIPA</sequence>
<evidence type="ECO:0000313" key="4">
    <source>
        <dbReference type="Proteomes" id="UP000217199"/>
    </source>
</evidence>
<accession>A0A286U8E9</accession>
<feature type="compositionally biased region" description="Polar residues" evidence="2">
    <location>
        <begin position="722"/>
        <end position="732"/>
    </location>
</feature>
<evidence type="ECO:0000256" key="1">
    <source>
        <dbReference type="SAM" id="Coils"/>
    </source>
</evidence>
<comment type="caution">
    <text evidence="3">The sequence shown here is derived from an EMBL/GenBank/DDBJ whole genome shotgun (WGS) entry which is preliminary data.</text>
</comment>
<feature type="compositionally biased region" description="Polar residues" evidence="2">
    <location>
        <begin position="486"/>
        <end position="499"/>
    </location>
</feature>
<reference evidence="3 4" key="1">
    <citation type="journal article" date="2017" name="Mol. Ecol.">
        <title>Comparative and population genomic landscape of Phellinus noxius: A hypervariable fungus causing root rot in trees.</title>
        <authorList>
            <person name="Chung C.L."/>
            <person name="Lee T.J."/>
            <person name="Akiba M."/>
            <person name="Lee H.H."/>
            <person name="Kuo T.H."/>
            <person name="Liu D."/>
            <person name="Ke H.M."/>
            <person name="Yokoi T."/>
            <person name="Roa M.B."/>
            <person name="Lu M.J."/>
            <person name="Chang Y.Y."/>
            <person name="Ann P.J."/>
            <person name="Tsai J.N."/>
            <person name="Chen C.Y."/>
            <person name="Tzean S.S."/>
            <person name="Ota Y."/>
            <person name="Hattori T."/>
            <person name="Sahashi N."/>
            <person name="Liou R.F."/>
            <person name="Kikuchi T."/>
            <person name="Tsai I.J."/>
        </authorList>
    </citation>
    <scope>NUCLEOTIDE SEQUENCE [LARGE SCALE GENOMIC DNA]</scope>
    <source>
        <strain evidence="3 4">FFPRI411160</strain>
    </source>
</reference>
<feature type="compositionally biased region" description="Polar residues" evidence="2">
    <location>
        <begin position="1218"/>
        <end position="1229"/>
    </location>
</feature>
<feature type="compositionally biased region" description="Basic and acidic residues" evidence="2">
    <location>
        <begin position="33"/>
        <end position="45"/>
    </location>
</feature>
<feature type="compositionally biased region" description="Basic and acidic residues" evidence="2">
    <location>
        <begin position="700"/>
        <end position="720"/>
    </location>
</feature>